<evidence type="ECO:0000313" key="3">
    <source>
        <dbReference type="Proteomes" id="UP000184774"/>
    </source>
</evidence>
<proteinExistence type="predicted"/>
<keyword evidence="1" id="KW-1133">Transmembrane helix</keyword>
<protein>
    <submittedName>
        <fullName evidence="2">Uncharacterized protein</fullName>
    </submittedName>
</protein>
<name>A0A1N6M9G3_9VIBR</name>
<evidence type="ECO:0000313" key="2">
    <source>
        <dbReference type="EMBL" id="SIO96079.1"/>
    </source>
</evidence>
<dbReference type="Proteomes" id="UP000184774">
    <property type="component" value="Unassembled WGS sequence"/>
</dbReference>
<dbReference type="EMBL" id="FSSB01000025">
    <property type="protein sequence ID" value="SIO96079.1"/>
    <property type="molecule type" value="Genomic_DNA"/>
</dbReference>
<accession>A0A1N6M9G3</accession>
<keyword evidence="1" id="KW-0812">Transmembrane</keyword>
<evidence type="ECO:0000256" key="1">
    <source>
        <dbReference type="SAM" id="Phobius"/>
    </source>
</evidence>
<feature type="transmembrane region" description="Helical" evidence="1">
    <location>
        <begin position="71"/>
        <end position="95"/>
    </location>
</feature>
<feature type="transmembrane region" description="Helical" evidence="1">
    <location>
        <begin position="21"/>
        <end position="43"/>
    </location>
</feature>
<organism evidence="2 3">
    <name type="scientific">Vibrio spartinae</name>
    <dbReference type="NCBI Taxonomy" id="1918945"/>
    <lineage>
        <taxon>Bacteria</taxon>
        <taxon>Pseudomonadati</taxon>
        <taxon>Pseudomonadota</taxon>
        <taxon>Gammaproteobacteria</taxon>
        <taxon>Vibrionales</taxon>
        <taxon>Vibrionaceae</taxon>
        <taxon>Vibrio</taxon>
    </lineage>
</organism>
<gene>
    <name evidence="2" type="ORF">VSP9026_03837</name>
</gene>
<dbReference type="AlphaFoldDB" id="A0A1N6M9G3"/>
<keyword evidence="1" id="KW-0472">Membrane</keyword>
<sequence length="96" mass="11439">MIYKISESAPKKFRRRAKLLMEANASWIFASSFTHIWFAYLMLRYAWKIPKNELKEWKINIKTIYGKYSNVYVVAAKLANFTLMGFFVLLCTLPFR</sequence>
<reference evidence="2 3" key="1">
    <citation type="submission" date="2016-12" db="EMBL/GenBank/DDBJ databases">
        <authorList>
            <person name="Song W.-J."/>
            <person name="Kurnit D.M."/>
        </authorList>
    </citation>
    <scope>NUCLEOTIDE SEQUENCE [LARGE SCALE GENOMIC DNA]</scope>
    <source>
        <strain evidence="2 3">CECT 9026</strain>
    </source>
</reference>